<evidence type="ECO:0008006" key="4">
    <source>
        <dbReference type="Google" id="ProtNLM"/>
    </source>
</evidence>
<dbReference type="AlphaFoldDB" id="A0AAV7P5Y3"/>
<feature type="signal peptide" evidence="1">
    <location>
        <begin position="1"/>
        <end position="17"/>
    </location>
</feature>
<evidence type="ECO:0000313" key="2">
    <source>
        <dbReference type="EMBL" id="KAJ1122590.1"/>
    </source>
</evidence>
<accession>A0AAV7P5Y3</accession>
<dbReference type="EMBL" id="JANPWB010000011">
    <property type="protein sequence ID" value="KAJ1122590.1"/>
    <property type="molecule type" value="Genomic_DNA"/>
</dbReference>
<protein>
    <recommendedName>
        <fullName evidence="4">Secreted protein</fullName>
    </recommendedName>
</protein>
<organism evidence="2 3">
    <name type="scientific">Pleurodeles waltl</name>
    <name type="common">Iberian ribbed newt</name>
    <dbReference type="NCBI Taxonomy" id="8319"/>
    <lineage>
        <taxon>Eukaryota</taxon>
        <taxon>Metazoa</taxon>
        <taxon>Chordata</taxon>
        <taxon>Craniata</taxon>
        <taxon>Vertebrata</taxon>
        <taxon>Euteleostomi</taxon>
        <taxon>Amphibia</taxon>
        <taxon>Batrachia</taxon>
        <taxon>Caudata</taxon>
        <taxon>Salamandroidea</taxon>
        <taxon>Salamandridae</taxon>
        <taxon>Pleurodelinae</taxon>
        <taxon>Pleurodeles</taxon>
    </lineage>
</organism>
<comment type="caution">
    <text evidence="2">The sequence shown here is derived from an EMBL/GenBank/DDBJ whole genome shotgun (WGS) entry which is preliminary data.</text>
</comment>
<name>A0AAV7P5Y3_PLEWA</name>
<evidence type="ECO:0000313" key="3">
    <source>
        <dbReference type="Proteomes" id="UP001066276"/>
    </source>
</evidence>
<sequence length="89" mass="9520">MLVFSAVPVLVVPVATTVSPTVATTAVDPALPVKPVFACVVPVGVFRKMVLQAPFHLGPTEDREPMTVMLASFRAKQGQQHWRLAVPGD</sequence>
<dbReference type="Proteomes" id="UP001066276">
    <property type="component" value="Chromosome 7"/>
</dbReference>
<evidence type="ECO:0000256" key="1">
    <source>
        <dbReference type="SAM" id="SignalP"/>
    </source>
</evidence>
<proteinExistence type="predicted"/>
<keyword evidence="1" id="KW-0732">Signal</keyword>
<reference evidence="2" key="1">
    <citation type="journal article" date="2022" name="bioRxiv">
        <title>Sequencing and chromosome-scale assembly of the giantPleurodeles waltlgenome.</title>
        <authorList>
            <person name="Brown T."/>
            <person name="Elewa A."/>
            <person name="Iarovenko S."/>
            <person name="Subramanian E."/>
            <person name="Araus A.J."/>
            <person name="Petzold A."/>
            <person name="Susuki M."/>
            <person name="Suzuki K.-i.T."/>
            <person name="Hayashi T."/>
            <person name="Toyoda A."/>
            <person name="Oliveira C."/>
            <person name="Osipova E."/>
            <person name="Leigh N.D."/>
            <person name="Simon A."/>
            <person name="Yun M.H."/>
        </authorList>
    </citation>
    <scope>NUCLEOTIDE SEQUENCE</scope>
    <source>
        <strain evidence="2">20211129_DDA</strain>
        <tissue evidence="2">Liver</tissue>
    </source>
</reference>
<keyword evidence="3" id="KW-1185">Reference proteome</keyword>
<feature type="chain" id="PRO_5043832336" description="Secreted protein" evidence="1">
    <location>
        <begin position="18"/>
        <end position="89"/>
    </location>
</feature>
<gene>
    <name evidence="2" type="ORF">NDU88_001076</name>
</gene>